<feature type="compositionally biased region" description="Polar residues" evidence="2">
    <location>
        <begin position="74"/>
        <end position="85"/>
    </location>
</feature>
<evidence type="ECO:0000259" key="3">
    <source>
        <dbReference type="SMART" id="SM00642"/>
    </source>
</evidence>
<evidence type="ECO:0000313" key="4">
    <source>
        <dbReference type="Proteomes" id="UP000504634"/>
    </source>
</evidence>
<dbReference type="SUPFAM" id="SSF51445">
    <property type="entry name" value="(Trans)glycosidases"/>
    <property type="match status" value="1"/>
</dbReference>
<dbReference type="SMART" id="SM00642">
    <property type="entry name" value="Aamy"/>
    <property type="match status" value="1"/>
</dbReference>
<organism evidence="4 5">
    <name type="scientific">Drosophila lebanonensis</name>
    <name type="common">Fruit fly</name>
    <name type="synonym">Scaptodrosophila lebanonensis</name>
    <dbReference type="NCBI Taxonomy" id="7225"/>
    <lineage>
        <taxon>Eukaryota</taxon>
        <taxon>Metazoa</taxon>
        <taxon>Ecdysozoa</taxon>
        <taxon>Arthropoda</taxon>
        <taxon>Hexapoda</taxon>
        <taxon>Insecta</taxon>
        <taxon>Pterygota</taxon>
        <taxon>Neoptera</taxon>
        <taxon>Endopterygota</taxon>
        <taxon>Diptera</taxon>
        <taxon>Brachycera</taxon>
        <taxon>Muscomorpha</taxon>
        <taxon>Ephydroidea</taxon>
        <taxon>Drosophilidae</taxon>
        <taxon>Scaptodrosophila</taxon>
    </lineage>
</organism>
<sequence>MENMGLSTNPSFLDVELSQTLITSPSISTLMHDEEASICPLLSNNNISGPLEMSHPLSANCTSKDVSLSNANFKAETSSSGSSTGLAMDASESPSTNLFNKTNYQNLQNTNVSSDQESSRQYIRGNMHHSEEAPLFVSWNWPLIRKFTLFIFLSALLAMCSVVVAKIAQLPKTCNPKTAWYRGSVFYEIFPASFQDSDNDGIGDIGGILNRMDYLASLGVSAVRLNSIFDSAHYPDDYDNPTSITRISSVIGKVTDIKNLANALHQNNMKLILDLPLRQVITKGISNEGNFNDLINGALIQWISHGVDGFYLKGLDKFASNFMLGNHLALWKRNIGSNVVLMVEESTFMNKSYAEIADISNYIDLVDIRLNVGSGAKAIDQRIKYILTQLLPPKEDGAWAHWSIGGVDSFNRISQVADSPKFALATTIMQLMLPGTPSIFYGDEIAIESALYPNNERNDMKHLHHLVPMAWPNATHQFTSYHTLPWISETSSYNFEYSKLIAKMISLRDHSPSLYKNVICKQNTKLPNTQIHHSNDDIIMIERSYPRRNSFVSITNLKGKNVTLDLTSLFYSGNQMLTENEGEKIYFNSLEILPLETIVVKLDK</sequence>
<dbReference type="PANTHER" id="PTHR10357:SF225">
    <property type="entry name" value="MALTASE 1-LIKE PROTEIN"/>
    <property type="match status" value="1"/>
</dbReference>
<feature type="domain" description="Glycosyl hydrolase family 13 catalytic" evidence="3">
    <location>
        <begin position="188"/>
        <end position="508"/>
    </location>
</feature>
<dbReference type="InterPro" id="IPR006047">
    <property type="entry name" value="GH13_cat_dom"/>
</dbReference>
<accession>A0A6J2U7A5</accession>
<protein>
    <submittedName>
        <fullName evidence="5">4F2 cell-surface antigen heavy chain-like</fullName>
    </submittedName>
</protein>
<reference evidence="5" key="1">
    <citation type="submission" date="2025-08" db="UniProtKB">
        <authorList>
            <consortium name="RefSeq"/>
        </authorList>
    </citation>
    <scope>IDENTIFICATION</scope>
    <source>
        <strain evidence="5">11010-0011.00</strain>
        <tissue evidence="5">Whole body</tissue>
    </source>
</reference>
<dbReference type="CDD" id="cd00551">
    <property type="entry name" value="AmyAc_family"/>
    <property type="match status" value="1"/>
</dbReference>
<evidence type="ECO:0000313" key="5">
    <source>
        <dbReference type="RefSeq" id="XP_030384209.1"/>
    </source>
</evidence>
<dbReference type="GO" id="GO:0005975">
    <property type="term" value="P:carbohydrate metabolic process"/>
    <property type="evidence" value="ECO:0007669"/>
    <property type="project" value="InterPro"/>
</dbReference>
<dbReference type="Pfam" id="PF00128">
    <property type="entry name" value="Alpha-amylase"/>
    <property type="match status" value="1"/>
</dbReference>
<feature type="region of interest" description="Disordered" evidence="2">
    <location>
        <begin position="74"/>
        <end position="93"/>
    </location>
</feature>
<dbReference type="Gene3D" id="3.20.20.80">
    <property type="entry name" value="Glycosidases"/>
    <property type="match status" value="1"/>
</dbReference>
<proteinExistence type="predicted"/>
<gene>
    <name evidence="5" type="primary">LOC115631558</name>
</gene>
<evidence type="ECO:0000256" key="2">
    <source>
        <dbReference type="SAM" id="MobiDB-lite"/>
    </source>
</evidence>
<name>A0A6J2U7A5_DROLE</name>
<keyword evidence="4" id="KW-1185">Reference proteome</keyword>
<dbReference type="GeneID" id="115631558"/>
<dbReference type="Proteomes" id="UP000504634">
    <property type="component" value="Unplaced"/>
</dbReference>
<dbReference type="PANTHER" id="PTHR10357">
    <property type="entry name" value="ALPHA-AMYLASE FAMILY MEMBER"/>
    <property type="match status" value="1"/>
</dbReference>
<keyword evidence="1" id="KW-0732">Signal</keyword>
<evidence type="ECO:0000256" key="1">
    <source>
        <dbReference type="ARBA" id="ARBA00022729"/>
    </source>
</evidence>
<dbReference type="AlphaFoldDB" id="A0A6J2U7A5"/>
<dbReference type="RefSeq" id="XP_030384209.1">
    <property type="nucleotide sequence ID" value="XM_030528349.1"/>
</dbReference>
<dbReference type="OrthoDB" id="1740265at2759"/>
<dbReference type="InterPro" id="IPR017853">
    <property type="entry name" value="GH"/>
</dbReference>